<protein>
    <recommendedName>
        <fullName evidence="3">Fur-regulated basic protein FbpA</fullName>
    </recommendedName>
</protein>
<evidence type="ECO:0008006" key="3">
    <source>
        <dbReference type="Google" id="ProtNLM"/>
    </source>
</evidence>
<evidence type="ECO:0000313" key="1">
    <source>
        <dbReference type="EMBL" id="WRW34755.1"/>
    </source>
</evidence>
<evidence type="ECO:0000313" key="2">
    <source>
        <dbReference type="Proteomes" id="UP001432109"/>
    </source>
</evidence>
<name>A0AAX4J752_9CAUD</name>
<gene>
    <name evidence="1" type="ORF">CF5_0013</name>
</gene>
<dbReference type="EMBL" id="PP034390">
    <property type="protein sequence ID" value="WRW34755.1"/>
    <property type="molecule type" value="Genomic_DNA"/>
</dbReference>
<accession>A0AAX4J752</accession>
<dbReference type="Proteomes" id="UP001432109">
    <property type="component" value="Segment"/>
</dbReference>
<sequence length="66" mass="7955">MATIKQIKYIQNMQRQLVLYEEDIYTDKQINNMSKEEISRTIEDLREQIFYDDMYNECGSNGLPNQ</sequence>
<proteinExistence type="predicted"/>
<organism evidence="1 2">
    <name type="scientific">Staphylococcus phage CF5</name>
    <dbReference type="NCBI Taxonomy" id="3113739"/>
    <lineage>
        <taxon>Viruses</taxon>
        <taxon>Duplodnaviria</taxon>
        <taxon>Heunggongvirae</taxon>
        <taxon>Uroviricota</taxon>
        <taxon>Caudoviricetes</taxon>
        <taxon>Herelleviridae</taxon>
        <taxon>Twortvirinae</taxon>
        <taxon>Silviavirus</taxon>
    </lineage>
</organism>
<reference evidence="1" key="1">
    <citation type="submission" date="2023-12" db="EMBL/GenBank/DDBJ databases">
        <title>Isolation and Characterisation of Novel Lytic Bacteriophages for therapeutic applications in Prosthetic Joint Infections.</title>
        <authorList>
            <person name="Burton N."/>
            <person name="Melo L.D.R."/>
            <person name="Pearce B."/>
            <person name="Tadesse M.D."/>
            <person name="Vryonis E."/>
            <person name="Sagona A."/>
        </authorList>
    </citation>
    <scope>NUCLEOTIDE SEQUENCE</scope>
</reference>